<dbReference type="FunFam" id="1.20.1560.10:FF:000056">
    <property type="entry name" value="Alpha-hemolysin translocation ATP-binding protein HlyB"/>
    <property type="match status" value="1"/>
</dbReference>
<dbReference type="GO" id="GO:0030256">
    <property type="term" value="C:type I protein secretion system complex"/>
    <property type="evidence" value="ECO:0007669"/>
    <property type="project" value="InterPro"/>
</dbReference>
<dbReference type="PROSITE" id="PS50929">
    <property type="entry name" value="ABC_TM1F"/>
    <property type="match status" value="1"/>
</dbReference>
<evidence type="ECO:0000313" key="14">
    <source>
        <dbReference type="EMBL" id="CUS38410.1"/>
    </source>
</evidence>
<feature type="domain" description="ABC transmembrane type-1" evidence="12">
    <location>
        <begin position="173"/>
        <end position="452"/>
    </location>
</feature>
<evidence type="ECO:0000259" key="12">
    <source>
        <dbReference type="PROSITE" id="PS50929"/>
    </source>
</evidence>
<dbReference type="PANTHER" id="PTHR24221:SF647">
    <property type="entry name" value="BLL6336 PROTEIN"/>
    <property type="match status" value="1"/>
</dbReference>
<dbReference type="InterPro" id="IPR003439">
    <property type="entry name" value="ABC_transporter-like_ATP-bd"/>
</dbReference>
<dbReference type="InterPro" id="IPR005074">
    <property type="entry name" value="Peptidase_C39"/>
</dbReference>
<name>A0A0S4LNV6_9BACT</name>
<feature type="transmembrane region" description="Helical" evidence="10">
    <location>
        <begin position="280"/>
        <end position="305"/>
    </location>
</feature>
<dbReference type="InterPro" id="IPR010132">
    <property type="entry name" value="ATPase_T1SS_HlyB"/>
</dbReference>
<dbReference type="NCBIfam" id="TIGR01846">
    <property type="entry name" value="type_I_sec_HlyB"/>
    <property type="match status" value="1"/>
</dbReference>
<feature type="transmembrane region" description="Helical" evidence="10">
    <location>
        <begin position="311"/>
        <end position="331"/>
    </location>
</feature>
<feature type="transmembrane region" description="Helical" evidence="10">
    <location>
        <begin position="173"/>
        <end position="195"/>
    </location>
</feature>
<dbReference type="InterPro" id="IPR036640">
    <property type="entry name" value="ABC1_TM_sf"/>
</dbReference>
<dbReference type="Pfam" id="PF03412">
    <property type="entry name" value="Peptidase_C39"/>
    <property type="match status" value="1"/>
</dbReference>
<evidence type="ECO:0000256" key="1">
    <source>
        <dbReference type="ARBA" id="ARBA00004651"/>
    </source>
</evidence>
<keyword evidence="2" id="KW-0813">Transport</keyword>
<evidence type="ECO:0000256" key="2">
    <source>
        <dbReference type="ARBA" id="ARBA00022448"/>
    </source>
</evidence>
<dbReference type="SUPFAM" id="SSF52540">
    <property type="entry name" value="P-loop containing nucleoside triphosphate hydrolases"/>
    <property type="match status" value="1"/>
</dbReference>
<dbReference type="PROSITE" id="PS00211">
    <property type="entry name" value="ABC_TRANSPORTER_1"/>
    <property type="match status" value="1"/>
</dbReference>
<keyword evidence="6 14" id="KW-0067">ATP-binding</keyword>
<gene>
    <name evidence="14" type="primary">apxIB</name>
    <name evidence="14" type="ORF">COMA1_50087</name>
</gene>
<keyword evidence="5" id="KW-0547">Nucleotide-binding</keyword>
<dbReference type="Gene3D" id="1.20.1560.10">
    <property type="entry name" value="ABC transporter type 1, transmembrane domain"/>
    <property type="match status" value="1"/>
</dbReference>
<keyword evidence="7 10" id="KW-1133">Transmembrane helix</keyword>
<sequence length="726" mass="79943">MSANAARVPSHPPECERSDTSSVETDTGLICLLILARFHDLPADGSQLRHQFAQSGQTLSDTDLLRAAKHLGMKAGLVKISWSKLSGTPLPAIAKRTDGRYLVLAKIEGDKVLVQDPVEGRPLVFGRQDFEGMWAGELLLFTKRAHVRLQDLKFDFTWFIPEIVKYRKFFGEVLVASFFLQLFALLTPLFTQVVIDKVLVHKGFTTLHVLAIGMVTLAVFEALLGGLRTYLFAHTTNRIDVSLGAQLFRHVLALPLSYFEARRIGDTVARVRELEQIRQFLTSHSVTVVLDVLFTVVFLTVMWFYSSTLTLVVMASLPIYALLSVAITPAIRARLHEKFNRGAENQAFLVEAVSGIQTVKALAVEPPLLRKWEEQLAGYVQASFRATSMMTIAGQSATAVQKVTTVAVLWLGAYRVIGGDLSIGQLIAFNMLSAQVTGPILRLVNLWQELQQVGISVERLGDVLNTSPEPSYNPNRTTLLHVVGRVQFDDVTFRYRPDGPEVVRKLSCRIEPGQMIGIVGRSGSGKSTIAKLLQRLYVPERGRILVDGVDLAQVDPAWLRRQVGVVLQENFLFNGSVRSNIALTDPGLSMEQVIQAAKLAGAHEFILELSDGYDTVIGEHGCTLSGGQRQRVAIARALVANPRILIFDEATSALDSESEAVIQRNMAEIAKGRTVLVIAHRLSTVRPAHCIYVVERGEIVEQGSHDDLLSIGGAYARLHAHQLGKG</sequence>
<dbReference type="GO" id="GO:0008233">
    <property type="term" value="F:peptidase activity"/>
    <property type="evidence" value="ECO:0007669"/>
    <property type="project" value="InterPro"/>
</dbReference>
<dbReference type="InterPro" id="IPR011527">
    <property type="entry name" value="ABC1_TM_dom"/>
</dbReference>
<evidence type="ECO:0000256" key="6">
    <source>
        <dbReference type="ARBA" id="ARBA00022840"/>
    </source>
</evidence>
<comment type="subcellular location">
    <subcellularLocation>
        <location evidence="1">Cell membrane</location>
        <topology evidence="1">Multi-pass membrane protein</topology>
    </subcellularLocation>
</comment>
<feature type="domain" description="Peptidase C39" evidence="13">
    <location>
        <begin position="19"/>
        <end position="141"/>
    </location>
</feature>
<dbReference type="PANTHER" id="PTHR24221">
    <property type="entry name" value="ATP-BINDING CASSETTE SUB-FAMILY B"/>
    <property type="match status" value="1"/>
</dbReference>
<dbReference type="Gene3D" id="3.90.70.10">
    <property type="entry name" value="Cysteine proteinases"/>
    <property type="match status" value="1"/>
</dbReference>
<dbReference type="FunFam" id="3.40.50.300:FF:000299">
    <property type="entry name" value="ABC transporter ATP-binding protein/permease"/>
    <property type="match status" value="1"/>
</dbReference>
<feature type="domain" description="ABC transporter" evidence="11">
    <location>
        <begin position="486"/>
        <end position="721"/>
    </location>
</feature>
<evidence type="ECO:0000256" key="8">
    <source>
        <dbReference type="ARBA" id="ARBA00023136"/>
    </source>
</evidence>
<dbReference type="RefSeq" id="WP_090750775.1">
    <property type="nucleotide sequence ID" value="NZ_CZQA01000011.1"/>
</dbReference>
<dbReference type="GO" id="GO:0005886">
    <property type="term" value="C:plasma membrane"/>
    <property type="evidence" value="ECO:0007669"/>
    <property type="project" value="UniProtKB-SubCell"/>
</dbReference>
<evidence type="ECO:0000259" key="11">
    <source>
        <dbReference type="PROSITE" id="PS50893"/>
    </source>
</evidence>
<evidence type="ECO:0000256" key="5">
    <source>
        <dbReference type="ARBA" id="ARBA00022741"/>
    </source>
</evidence>
<dbReference type="CDD" id="cd18588">
    <property type="entry name" value="ABC_6TM_CyaB_HlyB_like"/>
    <property type="match status" value="1"/>
</dbReference>
<dbReference type="SUPFAM" id="SSF90123">
    <property type="entry name" value="ABC transporter transmembrane region"/>
    <property type="match status" value="1"/>
</dbReference>
<dbReference type="GO" id="GO:0005524">
    <property type="term" value="F:ATP binding"/>
    <property type="evidence" value="ECO:0007669"/>
    <property type="project" value="UniProtKB-KW"/>
</dbReference>
<dbReference type="Pfam" id="PF00664">
    <property type="entry name" value="ABC_membrane"/>
    <property type="match status" value="1"/>
</dbReference>
<protein>
    <submittedName>
        <fullName evidence="14">Toxin RTX-I translocation ATP-binding protein</fullName>
    </submittedName>
</protein>
<dbReference type="GO" id="GO:0140359">
    <property type="term" value="F:ABC-type transporter activity"/>
    <property type="evidence" value="ECO:0007669"/>
    <property type="project" value="InterPro"/>
</dbReference>
<keyword evidence="3" id="KW-1003">Cell membrane</keyword>
<dbReference type="PROSITE" id="PS50990">
    <property type="entry name" value="PEPTIDASE_C39"/>
    <property type="match status" value="1"/>
</dbReference>
<dbReference type="CDD" id="cd02417">
    <property type="entry name" value="Peptidase_C39_likeA"/>
    <property type="match status" value="1"/>
</dbReference>
<dbReference type="Proteomes" id="UP000199032">
    <property type="component" value="Unassembled WGS sequence"/>
</dbReference>
<evidence type="ECO:0000259" key="13">
    <source>
        <dbReference type="PROSITE" id="PS50990"/>
    </source>
</evidence>
<dbReference type="STRING" id="1742972.COMA1_50087"/>
<dbReference type="OrthoDB" id="9787557at2"/>
<feature type="region of interest" description="Disordered" evidence="9">
    <location>
        <begin position="1"/>
        <end position="21"/>
    </location>
</feature>
<dbReference type="GO" id="GO:0034040">
    <property type="term" value="F:ATPase-coupled lipid transmembrane transporter activity"/>
    <property type="evidence" value="ECO:0007669"/>
    <property type="project" value="TreeGrafter"/>
</dbReference>
<dbReference type="InterPro" id="IPR039421">
    <property type="entry name" value="Type_1_exporter"/>
</dbReference>
<dbReference type="InterPro" id="IPR039395">
    <property type="entry name" value="Peptidase_C39-like_A"/>
</dbReference>
<dbReference type="Gene3D" id="3.40.50.300">
    <property type="entry name" value="P-loop containing nucleotide triphosphate hydrolases"/>
    <property type="match status" value="1"/>
</dbReference>
<evidence type="ECO:0000313" key="15">
    <source>
        <dbReference type="Proteomes" id="UP000199032"/>
    </source>
</evidence>
<keyword evidence="15" id="KW-1185">Reference proteome</keyword>
<dbReference type="PROSITE" id="PS50893">
    <property type="entry name" value="ABC_TRANSPORTER_2"/>
    <property type="match status" value="1"/>
</dbReference>
<evidence type="ECO:0000256" key="7">
    <source>
        <dbReference type="ARBA" id="ARBA00022989"/>
    </source>
</evidence>
<dbReference type="InterPro" id="IPR003593">
    <property type="entry name" value="AAA+_ATPase"/>
</dbReference>
<proteinExistence type="predicted"/>
<evidence type="ECO:0000256" key="10">
    <source>
        <dbReference type="SAM" id="Phobius"/>
    </source>
</evidence>
<organism evidence="14 15">
    <name type="scientific">Candidatus Nitrospira nitrosa</name>
    <dbReference type="NCBI Taxonomy" id="1742972"/>
    <lineage>
        <taxon>Bacteria</taxon>
        <taxon>Pseudomonadati</taxon>
        <taxon>Nitrospirota</taxon>
        <taxon>Nitrospiria</taxon>
        <taxon>Nitrospirales</taxon>
        <taxon>Nitrospiraceae</taxon>
        <taxon>Nitrospira</taxon>
    </lineage>
</organism>
<evidence type="ECO:0000256" key="4">
    <source>
        <dbReference type="ARBA" id="ARBA00022692"/>
    </source>
</evidence>
<dbReference type="GO" id="GO:0016887">
    <property type="term" value="F:ATP hydrolysis activity"/>
    <property type="evidence" value="ECO:0007669"/>
    <property type="project" value="InterPro"/>
</dbReference>
<feature type="transmembrane region" description="Helical" evidence="10">
    <location>
        <begin position="207"/>
        <end position="227"/>
    </location>
</feature>
<dbReference type="AlphaFoldDB" id="A0A0S4LNV6"/>
<dbReference type="GO" id="GO:0030253">
    <property type="term" value="P:protein secretion by the type I secretion system"/>
    <property type="evidence" value="ECO:0007669"/>
    <property type="project" value="InterPro"/>
</dbReference>
<keyword evidence="4 10" id="KW-0812">Transmembrane</keyword>
<dbReference type="InterPro" id="IPR027417">
    <property type="entry name" value="P-loop_NTPase"/>
</dbReference>
<dbReference type="InterPro" id="IPR017871">
    <property type="entry name" value="ABC_transporter-like_CS"/>
</dbReference>
<dbReference type="Pfam" id="PF00005">
    <property type="entry name" value="ABC_tran"/>
    <property type="match status" value="1"/>
</dbReference>
<reference evidence="14 15" key="1">
    <citation type="submission" date="2015-10" db="EMBL/GenBank/DDBJ databases">
        <authorList>
            <person name="Gilbert D.G."/>
        </authorList>
    </citation>
    <scope>NUCLEOTIDE SEQUENCE [LARGE SCALE GENOMIC DNA]</scope>
    <source>
        <strain evidence="14">COMA1</strain>
    </source>
</reference>
<dbReference type="GO" id="GO:0006508">
    <property type="term" value="P:proteolysis"/>
    <property type="evidence" value="ECO:0007669"/>
    <property type="project" value="InterPro"/>
</dbReference>
<dbReference type="SMART" id="SM00382">
    <property type="entry name" value="AAA"/>
    <property type="match status" value="1"/>
</dbReference>
<evidence type="ECO:0000256" key="3">
    <source>
        <dbReference type="ARBA" id="ARBA00022475"/>
    </source>
</evidence>
<accession>A0A0S4LNV6</accession>
<keyword evidence="8 10" id="KW-0472">Membrane</keyword>
<dbReference type="EMBL" id="CZQA01000011">
    <property type="protein sequence ID" value="CUS38410.1"/>
    <property type="molecule type" value="Genomic_DNA"/>
</dbReference>
<evidence type="ECO:0000256" key="9">
    <source>
        <dbReference type="SAM" id="MobiDB-lite"/>
    </source>
</evidence>